<organism evidence="1 2">
    <name type="scientific">Candidatus Collierbacteria bacterium RIFOXYA2_FULL_46_10</name>
    <dbReference type="NCBI Taxonomy" id="1817726"/>
    <lineage>
        <taxon>Bacteria</taxon>
        <taxon>Candidatus Collieribacteriota</taxon>
    </lineage>
</organism>
<name>A0A1F5F3U9_9BACT</name>
<dbReference type="EMBL" id="MFAK01000037">
    <property type="protein sequence ID" value="OGD74327.1"/>
    <property type="molecule type" value="Genomic_DNA"/>
</dbReference>
<gene>
    <name evidence="1" type="ORF">A2228_02205</name>
</gene>
<evidence type="ECO:0000313" key="2">
    <source>
        <dbReference type="Proteomes" id="UP000176191"/>
    </source>
</evidence>
<evidence type="ECO:0000313" key="1">
    <source>
        <dbReference type="EMBL" id="OGD74327.1"/>
    </source>
</evidence>
<accession>A0A1F5F3U9</accession>
<proteinExistence type="predicted"/>
<dbReference type="AlphaFoldDB" id="A0A1F5F3U9"/>
<sequence>MNFPELVSSYRRPRLSQELCELSFGPYVGVDADGLPVIPWVRGINNSTLVLLRGSLAREAMKVFQTTMSWSGNDDFTLIGLRNNSFSPRNMRGYQSIIGNDGVSIIKQQLHEWGKDFPMIYGWGSTILIDDWPGLIGSLYYPSDINSQTIYSNFVLAMRRAAKEGRRILACDPENVMTNKREKSTLFGTVFETVDQYKGSMSYPVGLFAEGKRLMIVPTTD</sequence>
<comment type="caution">
    <text evidence="1">The sequence shown here is derived from an EMBL/GenBank/DDBJ whole genome shotgun (WGS) entry which is preliminary data.</text>
</comment>
<dbReference type="Proteomes" id="UP000176191">
    <property type="component" value="Unassembled WGS sequence"/>
</dbReference>
<reference evidence="1 2" key="1">
    <citation type="journal article" date="2016" name="Nat. Commun.">
        <title>Thousands of microbial genomes shed light on interconnected biogeochemical processes in an aquifer system.</title>
        <authorList>
            <person name="Anantharaman K."/>
            <person name="Brown C.T."/>
            <person name="Hug L.A."/>
            <person name="Sharon I."/>
            <person name="Castelle C.J."/>
            <person name="Probst A.J."/>
            <person name="Thomas B.C."/>
            <person name="Singh A."/>
            <person name="Wilkins M.J."/>
            <person name="Karaoz U."/>
            <person name="Brodie E.L."/>
            <person name="Williams K.H."/>
            <person name="Hubbard S.S."/>
            <person name="Banfield J.F."/>
        </authorList>
    </citation>
    <scope>NUCLEOTIDE SEQUENCE [LARGE SCALE GENOMIC DNA]</scope>
</reference>
<protein>
    <submittedName>
        <fullName evidence="1">Uncharacterized protein</fullName>
    </submittedName>
</protein>